<feature type="domain" description="Pyrroline-5-carboxylate reductase catalytic N-terminal" evidence="2">
    <location>
        <begin position="10"/>
        <end position="88"/>
    </location>
</feature>
<dbReference type="PANTHER" id="PTHR40459">
    <property type="entry name" value="CONSERVED HYPOTHETICAL ALANINE AND LEUCINE RICH PROTEIN"/>
    <property type="match status" value="1"/>
</dbReference>
<dbReference type="PANTHER" id="PTHR40459:SF1">
    <property type="entry name" value="CONSERVED HYPOTHETICAL ALANINE AND LEUCINE RICH PROTEIN"/>
    <property type="match status" value="1"/>
</dbReference>
<name>A0ABP9N3Y8_9GAMM</name>
<dbReference type="InterPro" id="IPR028939">
    <property type="entry name" value="P5C_Rdtase_cat_N"/>
</dbReference>
<dbReference type="InterPro" id="IPR037108">
    <property type="entry name" value="TM1727-like_C_sf"/>
</dbReference>
<evidence type="ECO:0000256" key="1">
    <source>
        <dbReference type="ARBA" id="ARBA00023002"/>
    </source>
</evidence>
<dbReference type="Pfam" id="PF10728">
    <property type="entry name" value="DUF2520"/>
    <property type="match status" value="1"/>
</dbReference>
<evidence type="ECO:0000259" key="3">
    <source>
        <dbReference type="Pfam" id="PF10728"/>
    </source>
</evidence>
<keyword evidence="1" id="KW-0560">Oxidoreductase</keyword>
<evidence type="ECO:0000313" key="4">
    <source>
        <dbReference type="EMBL" id="GAA5108537.1"/>
    </source>
</evidence>
<evidence type="ECO:0000313" key="5">
    <source>
        <dbReference type="Proteomes" id="UP001500171"/>
    </source>
</evidence>
<dbReference type="RefSeq" id="WP_345489644.1">
    <property type="nucleotide sequence ID" value="NZ_BAABHY010000001.1"/>
</dbReference>
<dbReference type="InterPro" id="IPR008927">
    <property type="entry name" value="6-PGluconate_DH-like_C_sf"/>
</dbReference>
<feature type="domain" description="DUF2520" evidence="3">
    <location>
        <begin position="141"/>
        <end position="264"/>
    </location>
</feature>
<dbReference type="Gene3D" id="1.10.1040.20">
    <property type="entry name" value="ProC-like, C-terminal domain"/>
    <property type="match status" value="1"/>
</dbReference>
<dbReference type="InterPro" id="IPR036291">
    <property type="entry name" value="NAD(P)-bd_dom_sf"/>
</dbReference>
<comment type="caution">
    <text evidence="4">The sequence shown here is derived from an EMBL/GenBank/DDBJ whole genome shotgun (WGS) entry which is preliminary data.</text>
</comment>
<organism evidence="4 5">
    <name type="scientific">Orbus sasakiae</name>
    <dbReference type="NCBI Taxonomy" id="1078475"/>
    <lineage>
        <taxon>Bacteria</taxon>
        <taxon>Pseudomonadati</taxon>
        <taxon>Pseudomonadota</taxon>
        <taxon>Gammaproteobacteria</taxon>
        <taxon>Orbales</taxon>
        <taxon>Orbaceae</taxon>
        <taxon>Orbus</taxon>
    </lineage>
</organism>
<gene>
    <name evidence="4" type="ORF">GCM10023211_10950</name>
</gene>
<dbReference type="InterPro" id="IPR018931">
    <property type="entry name" value="DUF2520"/>
</dbReference>
<protein>
    <submittedName>
        <fullName evidence="4">Rossmann-like and DUF2520 domain-containing protein</fullName>
    </submittedName>
</protein>
<dbReference type="Gene3D" id="3.40.50.720">
    <property type="entry name" value="NAD(P)-binding Rossmann-like Domain"/>
    <property type="match status" value="1"/>
</dbReference>
<dbReference type="EMBL" id="BAABHY010000001">
    <property type="protein sequence ID" value="GAA5108537.1"/>
    <property type="molecule type" value="Genomic_DNA"/>
</dbReference>
<dbReference type="Proteomes" id="UP001500171">
    <property type="component" value="Unassembled WGS sequence"/>
</dbReference>
<reference evidence="5" key="1">
    <citation type="journal article" date="2019" name="Int. J. Syst. Evol. Microbiol.">
        <title>The Global Catalogue of Microorganisms (GCM) 10K type strain sequencing project: providing services to taxonomists for standard genome sequencing and annotation.</title>
        <authorList>
            <consortium name="The Broad Institute Genomics Platform"/>
            <consortium name="The Broad Institute Genome Sequencing Center for Infectious Disease"/>
            <person name="Wu L."/>
            <person name="Ma J."/>
        </authorList>
    </citation>
    <scope>NUCLEOTIDE SEQUENCE [LARGE SCALE GENOMIC DNA]</scope>
    <source>
        <strain evidence="5">JCM 18050</strain>
    </source>
</reference>
<proteinExistence type="predicted"/>
<dbReference type="Pfam" id="PF03807">
    <property type="entry name" value="F420_oxidored"/>
    <property type="match status" value="1"/>
</dbReference>
<dbReference type="SUPFAM" id="SSF51735">
    <property type="entry name" value="NAD(P)-binding Rossmann-fold domains"/>
    <property type="match status" value="1"/>
</dbReference>
<keyword evidence="5" id="KW-1185">Reference proteome</keyword>
<accession>A0ABP9N3Y8</accession>
<sequence>MKLTIINTMKIGFIGAGKVGSTLAKYFISQGISVAGFYSQSFANAEQVCQFTGCKPYTSIAALLDDSDVILITVPDSQIANVWSELCLLPLNNKLVGHCSGLLSSDIFMFNQSVYPFGFSLHPLYAIYDRFTCYQSMHHAYFTLQSDSETVLNQLQHIFTALPNHISVIDGAQKSLYHAACVLLSNHVIALAQIGSDMLKQCGLDEQFSEQAWHPLFLGNAQSLCQYGTLAALTGPIERADVETIKQHLTALSPDIKPLYQQLSLVLLKISQQKHPQRDYQPLQLELLP</sequence>
<evidence type="ECO:0000259" key="2">
    <source>
        <dbReference type="Pfam" id="PF03807"/>
    </source>
</evidence>
<dbReference type="SUPFAM" id="SSF48179">
    <property type="entry name" value="6-phosphogluconate dehydrogenase C-terminal domain-like"/>
    <property type="match status" value="1"/>
</dbReference>